<evidence type="ECO:0000256" key="1">
    <source>
        <dbReference type="SAM" id="SignalP"/>
    </source>
</evidence>
<evidence type="ECO:0000313" key="2">
    <source>
        <dbReference type="EMBL" id="TCK68920.1"/>
    </source>
</evidence>
<dbReference type="EMBL" id="SMGI01000001">
    <property type="protein sequence ID" value="TCK68920.1"/>
    <property type="molecule type" value="Genomic_DNA"/>
</dbReference>
<feature type="signal peptide" evidence="1">
    <location>
        <begin position="1"/>
        <end position="18"/>
    </location>
</feature>
<dbReference type="OrthoDB" id="1448196at2"/>
<evidence type="ECO:0000313" key="3">
    <source>
        <dbReference type="Proteomes" id="UP000295714"/>
    </source>
</evidence>
<accession>A0A4R1KW22</accession>
<keyword evidence="1" id="KW-0732">Signal</keyword>
<feature type="chain" id="PRO_5020776983" description="Lipocalin-like protein" evidence="1">
    <location>
        <begin position="19"/>
        <end position="160"/>
    </location>
</feature>
<keyword evidence="3" id="KW-1185">Reference proteome</keyword>
<protein>
    <recommendedName>
        <fullName evidence="4">Lipocalin-like protein</fullName>
    </recommendedName>
</protein>
<gene>
    <name evidence="2" type="ORF">DFQ05_0430</name>
</gene>
<dbReference type="Proteomes" id="UP000295714">
    <property type="component" value="Unassembled WGS sequence"/>
</dbReference>
<sequence>MNRTFAACILFVVVATCAQTNNDILGEWTLKSWSVGSESTLVNNNKQSTNLLDITTCNNSEVLTVKANNTIGATNTFNPNIKISKGENGYLVTEVCTKGSLGFSNSFKLIDNKLVLDIGDSYIIKEDSLSRTFKNYIKVYNSDFTQVIERKDLILVYIRR</sequence>
<dbReference type="AlphaFoldDB" id="A0A4R1KW22"/>
<evidence type="ECO:0008006" key="4">
    <source>
        <dbReference type="Google" id="ProtNLM"/>
    </source>
</evidence>
<reference evidence="2 3" key="1">
    <citation type="journal article" date="2015" name="Stand. Genomic Sci.">
        <title>Genomic Encyclopedia of Bacterial and Archaeal Type Strains, Phase III: the genomes of soil and plant-associated and newly described type strains.</title>
        <authorList>
            <person name="Whitman W.B."/>
            <person name="Woyke T."/>
            <person name="Klenk H.P."/>
            <person name="Zhou Y."/>
            <person name="Lilburn T.G."/>
            <person name="Beck B.J."/>
            <person name="De Vos P."/>
            <person name="Vandamme P."/>
            <person name="Eisen J.A."/>
            <person name="Garrity G."/>
            <person name="Hugenholtz P."/>
            <person name="Kyrpides N.C."/>
        </authorList>
    </citation>
    <scope>NUCLEOTIDE SEQUENCE [LARGE SCALE GENOMIC DNA]</scope>
    <source>
        <strain evidence="2 3">CECT 8445</strain>
    </source>
</reference>
<organism evidence="2 3">
    <name type="scientific">Winogradskyella wandonensis</name>
    <dbReference type="NCBI Taxonomy" id="1442586"/>
    <lineage>
        <taxon>Bacteria</taxon>
        <taxon>Pseudomonadati</taxon>
        <taxon>Bacteroidota</taxon>
        <taxon>Flavobacteriia</taxon>
        <taxon>Flavobacteriales</taxon>
        <taxon>Flavobacteriaceae</taxon>
        <taxon>Winogradskyella</taxon>
    </lineage>
</organism>
<comment type="caution">
    <text evidence="2">The sequence shown here is derived from an EMBL/GenBank/DDBJ whole genome shotgun (WGS) entry which is preliminary data.</text>
</comment>
<name>A0A4R1KW22_9FLAO</name>
<dbReference type="RefSeq" id="WP_132703106.1">
    <property type="nucleotide sequence ID" value="NZ_SMGI01000001.1"/>
</dbReference>
<proteinExistence type="predicted"/>